<dbReference type="PANTHER" id="PTHR42830">
    <property type="entry name" value="OSMOTICALLY INDUCIBLE FAMILY PROTEIN"/>
    <property type="match status" value="1"/>
</dbReference>
<dbReference type="EMBL" id="HF951689">
    <property type="protein sequence ID" value="CCW34148.1"/>
    <property type="molecule type" value="Genomic_DNA"/>
</dbReference>
<dbReference type="eggNOG" id="COG1764">
    <property type="taxonomic scope" value="Bacteria"/>
</dbReference>
<dbReference type="Pfam" id="PF02566">
    <property type="entry name" value="OsmC"/>
    <property type="match status" value="1"/>
</dbReference>
<dbReference type="InterPro" id="IPR036102">
    <property type="entry name" value="OsmC/Ohrsf"/>
</dbReference>
<protein>
    <submittedName>
        <fullName evidence="1">Predicted redox protein, regulator of disulfide bond formation</fullName>
    </submittedName>
</protein>
<proteinExistence type="predicted"/>
<dbReference type="InterPro" id="IPR003718">
    <property type="entry name" value="OsmC/Ohr_fam"/>
</dbReference>
<dbReference type="InterPro" id="IPR052707">
    <property type="entry name" value="OsmC_Ohr_Peroxiredoxin"/>
</dbReference>
<name>S0EWN8_CHTCT</name>
<dbReference type="InterPro" id="IPR015946">
    <property type="entry name" value="KH_dom-like_a/b"/>
</dbReference>
<dbReference type="HOGENOM" id="CLU_105860_3_0_0"/>
<dbReference type="PATRIC" id="fig|1303518.3.peg.317"/>
<dbReference type="InParanoid" id="S0EWN8"/>
<keyword evidence="2" id="KW-1185">Reference proteome</keyword>
<dbReference type="SUPFAM" id="SSF82784">
    <property type="entry name" value="OsmC-like"/>
    <property type="match status" value="1"/>
</dbReference>
<dbReference type="AlphaFoldDB" id="S0EWN8"/>
<dbReference type="RefSeq" id="WP_016481711.1">
    <property type="nucleotide sequence ID" value="NC_021487.1"/>
</dbReference>
<dbReference type="Proteomes" id="UP000014227">
    <property type="component" value="Chromosome I"/>
</dbReference>
<evidence type="ECO:0000313" key="1">
    <source>
        <dbReference type="EMBL" id="CCW34148.1"/>
    </source>
</evidence>
<dbReference type="STRING" id="454171.CP488_00846"/>
<dbReference type="OrthoDB" id="2242871at2"/>
<dbReference type="PANTHER" id="PTHR42830:SF2">
    <property type="entry name" value="OSMC_OHR FAMILY PROTEIN"/>
    <property type="match status" value="1"/>
</dbReference>
<dbReference type="FunCoup" id="S0EWN8">
    <property type="interactions" value="4"/>
</dbReference>
<evidence type="ECO:0000313" key="2">
    <source>
        <dbReference type="Proteomes" id="UP000014227"/>
    </source>
</evidence>
<dbReference type="KEGG" id="ccz:CCALI_00311"/>
<dbReference type="Gene3D" id="3.30.300.20">
    <property type="match status" value="1"/>
</dbReference>
<sequence length="151" mass="16551">MNEERHLFTLHGVWNGNSDGDGMLTAPRGTNLPFGVPEAFGGKPGRTNPEELLLGAVIACYSITLSILAEKRRLPLERIVVDAEGEVIRQPNRVLKFSAIRLHTKLFLVNADEAQQQTAIECAHKAEEYCMISCALRGNVAISVEPEIVNA</sequence>
<reference evidence="2" key="1">
    <citation type="submission" date="2013-03" db="EMBL/GenBank/DDBJ databases">
        <title>Genome sequence of Chthonomonas calidirosea, the first sequenced genome from the Armatimonadetes phylum (formally candidate division OP10).</title>
        <authorList>
            <person name="Lee K.C.Y."/>
            <person name="Morgan X.C."/>
            <person name="Dunfield P.F."/>
            <person name="Tamas I."/>
            <person name="Houghton K.M."/>
            <person name="Vyssotski M."/>
            <person name="Ryan J.L.J."/>
            <person name="Lagutin K."/>
            <person name="McDonald I.R."/>
            <person name="Stott M.B."/>
        </authorList>
    </citation>
    <scope>NUCLEOTIDE SEQUENCE [LARGE SCALE GENOMIC DNA]</scope>
    <source>
        <strain evidence="2">DSM 23976 / ICMP 18418 / T49</strain>
    </source>
</reference>
<organism evidence="1 2">
    <name type="scientific">Chthonomonas calidirosea (strain DSM 23976 / ICMP 18418 / T49)</name>
    <dbReference type="NCBI Taxonomy" id="1303518"/>
    <lineage>
        <taxon>Bacteria</taxon>
        <taxon>Bacillati</taxon>
        <taxon>Armatimonadota</taxon>
        <taxon>Chthonomonadia</taxon>
        <taxon>Chthonomonadales</taxon>
        <taxon>Chthonomonadaceae</taxon>
        <taxon>Chthonomonas</taxon>
    </lineage>
</organism>
<gene>
    <name evidence="1" type="ORF">CCALI_00311</name>
</gene>
<accession>S0EWN8</accession>